<feature type="domain" description="Histidine kinase" evidence="11">
    <location>
        <begin position="220"/>
        <end position="409"/>
    </location>
</feature>
<sequence length="409" mass="47492">MNKNSIIFTITITFIIALVLVLVSFGILYKVSEKREDFLIVKRNMEATNMFFREFKHGGLTKKLEEDLKLINYSIISDQTEQNKILNDPNLKHSEVETRGRGRAKIQQLRLADISYVYIHTIRGNVILLNNNQAVSHKGTILIVFIVIFLTFIFLFINTLNKLRPLNILKDKVQNFGDEEFDVSCSSDKKDEISLLANEFDKSAKKLKKLKESRNIFIRNIMHELKTPITKGKFLTELPQTSENNEKMQKVFYRLETLINEFASIEELMSTKKVLDKKDYYLADVIDNAVDILMCDEESVVHEYENIKINIDFKLFSIAMKNLLDNGIKYSPDKRVVVKTEDGKIIFENIGQELQHSLQDYYEPFFNGDNVKSNQSFGLGFYIISNILNANGFKLIYKHENGINNFIIY</sequence>
<dbReference type="eggNOG" id="COG0642">
    <property type="taxonomic scope" value="Bacteria"/>
</dbReference>
<dbReference type="InterPro" id="IPR047994">
    <property type="entry name" value="ArsS-like"/>
</dbReference>
<evidence type="ECO:0000256" key="10">
    <source>
        <dbReference type="SAM" id="Phobius"/>
    </source>
</evidence>
<gene>
    <name evidence="13" type="ORF">SMGD1_2230</name>
</gene>
<keyword evidence="6 10" id="KW-0812">Transmembrane</keyword>
<feature type="transmembrane region" description="Helical" evidence="10">
    <location>
        <begin position="6"/>
        <end position="29"/>
    </location>
</feature>
<dbReference type="InterPro" id="IPR003661">
    <property type="entry name" value="HisK_dim/P_dom"/>
</dbReference>
<dbReference type="AlphaFoldDB" id="B6BMX4"/>
<keyword evidence="5" id="KW-0808">Transferase</keyword>
<evidence type="ECO:0000313" key="14">
    <source>
        <dbReference type="Proteomes" id="UP000006431"/>
    </source>
</evidence>
<dbReference type="SUPFAM" id="SSF47384">
    <property type="entry name" value="Homodimeric domain of signal transducing histidine kinase"/>
    <property type="match status" value="1"/>
</dbReference>
<organism evidence="13 14">
    <name type="scientific">Sulfurimonas gotlandica (strain DSM 19862 / JCM 16533 / GD1)</name>
    <dbReference type="NCBI Taxonomy" id="929558"/>
    <lineage>
        <taxon>Bacteria</taxon>
        <taxon>Pseudomonadati</taxon>
        <taxon>Campylobacterota</taxon>
        <taxon>Epsilonproteobacteria</taxon>
        <taxon>Campylobacterales</taxon>
        <taxon>Sulfurimonadaceae</taxon>
        <taxon>Sulfurimonas</taxon>
    </lineage>
</organism>
<evidence type="ECO:0000256" key="8">
    <source>
        <dbReference type="ARBA" id="ARBA00022989"/>
    </source>
</evidence>
<comment type="subcellular location">
    <subcellularLocation>
        <location evidence="2">Membrane</location>
        <topology evidence="2">Multi-pass membrane protein</topology>
    </subcellularLocation>
</comment>
<dbReference type="STRING" id="929558.SMGD1_2230"/>
<keyword evidence="4" id="KW-0597">Phosphoprotein</keyword>
<dbReference type="EC" id="2.7.13.3" evidence="3"/>
<dbReference type="HOGENOM" id="CLU_051843_0_0_7"/>
<accession>B6BMX4</accession>
<keyword evidence="8 10" id="KW-1133">Transmembrane helix</keyword>
<evidence type="ECO:0000256" key="7">
    <source>
        <dbReference type="ARBA" id="ARBA00022777"/>
    </source>
</evidence>
<dbReference type="InterPro" id="IPR050398">
    <property type="entry name" value="HssS/ArlS-like"/>
</dbReference>
<dbReference type="GO" id="GO:0016020">
    <property type="term" value="C:membrane"/>
    <property type="evidence" value="ECO:0007669"/>
    <property type="project" value="UniProtKB-SubCell"/>
</dbReference>
<dbReference type="Gene3D" id="1.10.287.130">
    <property type="match status" value="1"/>
</dbReference>
<keyword evidence="7 13" id="KW-0418">Kinase</keyword>
<dbReference type="InterPro" id="IPR005467">
    <property type="entry name" value="His_kinase_dom"/>
</dbReference>
<comment type="caution">
    <text evidence="13">The sequence shown here is derived from an EMBL/GenBank/DDBJ whole genome shotgun (WGS) entry which is preliminary data.</text>
</comment>
<evidence type="ECO:0000259" key="11">
    <source>
        <dbReference type="PROSITE" id="PS50109"/>
    </source>
</evidence>
<evidence type="ECO:0000256" key="3">
    <source>
        <dbReference type="ARBA" id="ARBA00012438"/>
    </source>
</evidence>
<dbReference type="NCBIfam" id="NF038389">
    <property type="entry name" value="ArsS_fam_HK"/>
    <property type="match status" value="1"/>
</dbReference>
<proteinExistence type="predicted"/>
<feature type="transmembrane region" description="Helical" evidence="10">
    <location>
        <begin position="141"/>
        <end position="160"/>
    </location>
</feature>
<evidence type="ECO:0000256" key="4">
    <source>
        <dbReference type="ARBA" id="ARBA00022553"/>
    </source>
</evidence>
<feature type="domain" description="HAMP" evidence="12">
    <location>
        <begin position="160"/>
        <end position="212"/>
    </location>
</feature>
<dbReference type="PANTHER" id="PTHR45528:SF12">
    <property type="entry name" value="SENSOR HISTIDINE KINASE ARSS"/>
    <property type="match status" value="1"/>
</dbReference>
<protein>
    <recommendedName>
        <fullName evidence="3">histidine kinase</fullName>
        <ecNumber evidence="3">2.7.13.3</ecNumber>
    </recommendedName>
</protein>
<accession>H1FY57</accession>
<dbReference type="EMBL" id="AFRZ01000001">
    <property type="protein sequence ID" value="EHP30753.1"/>
    <property type="molecule type" value="Genomic_DNA"/>
</dbReference>
<name>B6BMX4_SULGG</name>
<dbReference type="InterPro" id="IPR003660">
    <property type="entry name" value="HAMP_dom"/>
</dbReference>
<dbReference type="PANTHER" id="PTHR45528">
    <property type="entry name" value="SENSOR HISTIDINE KINASE CPXA"/>
    <property type="match status" value="1"/>
</dbReference>
<dbReference type="RefSeq" id="WP_008339208.1">
    <property type="nucleotide sequence ID" value="NZ_AFRZ01000001.1"/>
</dbReference>
<dbReference type="GO" id="GO:0000155">
    <property type="term" value="F:phosphorelay sensor kinase activity"/>
    <property type="evidence" value="ECO:0007669"/>
    <property type="project" value="InterPro"/>
</dbReference>
<dbReference type="InterPro" id="IPR036890">
    <property type="entry name" value="HATPase_C_sf"/>
</dbReference>
<dbReference type="Proteomes" id="UP000006431">
    <property type="component" value="Unassembled WGS sequence"/>
</dbReference>
<dbReference type="Gene3D" id="3.30.565.10">
    <property type="entry name" value="Histidine kinase-like ATPase, C-terminal domain"/>
    <property type="match status" value="1"/>
</dbReference>
<dbReference type="PATRIC" id="fig|929558.5.peg.2221"/>
<evidence type="ECO:0000256" key="5">
    <source>
        <dbReference type="ARBA" id="ARBA00022679"/>
    </source>
</evidence>
<dbReference type="OrthoDB" id="9812241at2"/>
<evidence type="ECO:0000313" key="13">
    <source>
        <dbReference type="EMBL" id="EHP30753.1"/>
    </source>
</evidence>
<dbReference type="CDD" id="cd00082">
    <property type="entry name" value="HisKA"/>
    <property type="match status" value="1"/>
</dbReference>
<keyword evidence="14" id="KW-1185">Reference proteome</keyword>
<dbReference type="InterPro" id="IPR036097">
    <property type="entry name" value="HisK_dim/P_sf"/>
</dbReference>
<evidence type="ECO:0000256" key="1">
    <source>
        <dbReference type="ARBA" id="ARBA00000085"/>
    </source>
</evidence>
<evidence type="ECO:0000259" key="12">
    <source>
        <dbReference type="PROSITE" id="PS50885"/>
    </source>
</evidence>
<dbReference type="PROSITE" id="PS50885">
    <property type="entry name" value="HAMP"/>
    <property type="match status" value="1"/>
</dbReference>
<evidence type="ECO:0000256" key="9">
    <source>
        <dbReference type="ARBA" id="ARBA00023136"/>
    </source>
</evidence>
<evidence type="ECO:0000256" key="2">
    <source>
        <dbReference type="ARBA" id="ARBA00004141"/>
    </source>
</evidence>
<comment type="catalytic activity">
    <reaction evidence="1">
        <text>ATP + protein L-histidine = ADP + protein N-phospho-L-histidine.</text>
        <dbReference type="EC" id="2.7.13.3"/>
    </reaction>
</comment>
<evidence type="ECO:0000256" key="6">
    <source>
        <dbReference type="ARBA" id="ARBA00022692"/>
    </source>
</evidence>
<keyword evidence="9 10" id="KW-0472">Membrane</keyword>
<dbReference type="PROSITE" id="PS50109">
    <property type="entry name" value="HIS_KIN"/>
    <property type="match status" value="1"/>
</dbReference>
<reference evidence="13 14" key="1">
    <citation type="journal article" date="2012" name="Proc. Natl. Acad. Sci. U.S.A.">
        <title>Genome and physiology of a model Epsilonproteobacterium responsible for sulfide detoxification in marine oxygen depletion zones.</title>
        <authorList>
            <person name="Grote J."/>
            <person name="Schott T."/>
            <person name="Bruckner C.G."/>
            <person name="Glockner F.O."/>
            <person name="Jost G."/>
            <person name="Teeling H."/>
            <person name="Labrenz M."/>
            <person name="Jurgens K."/>
        </authorList>
    </citation>
    <scope>NUCLEOTIDE SEQUENCE [LARGE SCALE GENOMIC DNA]</scope>
    <source>
        <strain evidence="13 14">GD1</strain>
    </source>
</reference>
<dbReference type="SUPFAM" id="SSF55874">
    <property type="entry name" value="ATPase domain of HSP90 chaperone/DNA topoisomerase II/histidine kinase"/>
    <property type="match status" value="1"/>
</dbReference>